<sequence>MLRWQLAAGGEVIGVLPQALDRRDIAEWGWFRWDDLPPELFAPIRALRATGWSPSP</sequence>
<proteinExistence type="predicted"/>
<dbReference type="EMBL" id="JAUHQA010000001">
    <property type="protein sequence ID" value="MDN4480261.1"/>
    <property type="molecule type" value="Genomic_DNA"/>
</dbReference>
<evidence type="ECO:0000313" key="1">
    <source>
        <dbReference type="EMBL" id="MDN4480261.1"/>
    </source>
</evidence>
<gene>
    <name evidence="1" type="ORF">QQX02_04910</name>
</gene>
<name>A0ABT8GG60_9MICO</name>
<dbReference type="Proteomes" id="UP001172708">
    <property type="component" value="Unassembled WGS sequence"/>
</dbReference>
<keyword evidence="2" id="KW-1185">Reference proteome</keyword>
<comment type="caution">
    <text evidence="1">The sequence shown here is derived from an EMBL/GenBank/DDBJ whole genome shotgun (WGS) entry which is preliminary data.</text>
</comment>
<protein>
    <submittedName>
        <fullName evidence="1">Uncharacterized protein</fullName>
    </submittedName>
</protein>
<reference evidence="1" key="1">
    <citation type="submission" date="2023-06" db="EMBL/GenBank/DDBJ databases">
        <title>Egi l300058.</title>
        <authorList>
            <person name="Gao L."/>
            <person name="Fang B.-Z."/>
            <person name="Li W.-J."/>
        </authorList>
    </citation>
    <scope>NUCLEOTIDE SEQUENCE</scope>
    <source>
        <strain evidence="1">EGI L300058</strain>
    </source>
</reference>
<evidence type="ECO:0000313" key="2">
    <source>
        <dbReference type="Proteomes" id="UP001172708"/>
    </source>
</evidence>
<organism evidence="1 2">
    <name type="scientific">Demequina muriae</name>
    <dbReference type="NCBI Taxonomy" id="3051664"/>
    <lineage>
        <taxon>Bacteria</taxon>
        <taxon>Bacillati</taxon>
        <taxon>Actinomycetota</taxon>
        <taxon>Actinomycetes</taxon>
        <taxon>Micrococcales</taxon>
        <taxon>Demequinaceae</taxon>
        <taxon>Demequina</taxon>
    </lineage>
</organism>
<dbReference type="RefSeq" id="WP_301141623.1">
    <property type="nucleotide sequence ID" value="NZ_JAUHQA010000001.1"/>
</dbReference>
<accession>A0ABT8GG60</accession>